<dbReference type="Pfam" id="PF04149">
    <property type="entry name" value="DUF397"/>
    <property type="match status" value="1"/>
</dbReference>
<dbReference type="EMBL" id="BMMK01000026">
    <property type="protein sequence ID" value="GGM71475.1"/>
    <property type="molecule type" value="Genomic_DNA"/>
</dbReference>
<dbReference type="RefSeq" id="WP_189060622.1">
    <property type="nucleotide sequence ID" value="NZ_BMMK01000026.1"/>
</dbReference>
<gene>
    <name evidence="2" type="ORF">GCM10012275_47420</name>
</gene>
<reference evidence="2" key="2">
    <citation type="submission" date="2020-09" db="EMBL/GenBank/DDBJ databases">
        <authorList>
            <person name="Sun Q."/>
            <person name="Zhou Y."/>
        </authorList>
    </citation>
    <scope>NUCLEOTIDE SEQUENCE</scope>
    <source>
        <strain evidence="2">CGMCC 4.5737</strain>
    </source>
</reference>
<proteinExistence type="predicted"/>
<reference evidence="2" key="1">
    <citation type="journal article" date="2014" name="Int. J. Syst. Evol. Microbiol.">
        <title>Complete genome sequence of Corynebacterium casei LMG S-19264T (=DSM 44701T), isolated from a smear-ripened cheese.</title>
        <authorList>
            <consortium name="US DOE Joint Genome Institute (JGI-PGF)"/>
            <person name="Walter F."/>
            <person name="Albersmeier A."/>
            <person name="Kalinowski J."/>
            <person name="Ruckert C."/>
        </authorList>
    </citation>
    <scope>NUCLEOTIDE SEQUENCE</scope>
    <source>
        <strain evidence="2">CGMCC 4.5737</strain>
    </source>
</reference>
<accession>A0A8J3CBW2</accession>
<name>A0A8J3CBW2_9PSEU</name>
<comment type="caution">
    <text evidence="2">The sequence shown here is derived from an EMBL/GenBank/DDBJ whole genome shotgun (WGS) entry which is preliminary data.</text>
</comment>
<evidence type="ECO:0000259" key="1">
    <source>
        <dbReference type="Pfam" id="PF04149"/>
    </source>
</evidence>
<dbReference type="Proteomes" id="UP000637578">
    <property type="component" value="Unassembled WGS sequence"/>
</dbReference>
<evidence type="ECO:0000313" key="2">
    <source>
        <dbReference type="EMBL" id="GGM71475.1"/>
    </source>
</evidence>
<protein>
    <recommendedName>
        <fullName evidence="1">DUF397 domain-containing protein</fullName>
    </recommendedName>
</protein>
<dbReference type="AlphaFoldDB" id="A0A8J3CBW2"/>
<dbReference type="InterPro" id="IPR007278">
    <property type="entry name" value="DUF397"/>
</dbReference>
<sequence length="66" mass="7690">MHEKHVWFRPRRSFNGPNCVETMITDEAVLVRNSRAPEAGTAVFTYSEWRAFIDSVRETDDYDIPA</sequence>
<evidence type="ECO:0000313" key="3">
    <source>
        <dbReference type="Proteomes" id="UP000637578"/>
    </source>
</evidence>
<feature type="domain" description="DUF397" evidence="1">
    <location>
        <begin position="6"/>
        <end position="57"/>
    </location>
</feature>
<keyword evidence="3" id="KW-1185">Reference proteome</keyword>
<organism evidence="2 3">
    <name type="scientific">Longimycelium tulufanense</name>
    <dbReference type="NCBI Taxonomy" id="907463"/>
    <lineage>
        <taxon>Bacteria</taxon>
        <taxon>Bacillati</taxon>
        <taxon>Actinomycetota</taxon>
        <taxon>Actinomycetes</taxon>
        <taxon>Pseudonocardiales</taxon>
        <taxon>Pseudonocardiaceae</taxon>
        <taxon>Longimycelium</taxon>
    </lineage>
</organism>